<accession>A0A9W4E2F6</accession>
<proteinExistence type="predicted"/>
<evidence type="ECO:0000313" key="3">
    <source>
        <dbReference type="Proteomes" id="UP001153328"/>
    </source>
</evidence>
<name>A0A9W4E2F6_9ACTN</name>
<dbReference type="EMBL" id="CAJVAX010000002">
    <property type="protein sequence ID" value="CAG7614198.1"/>
    <property type="molecule type" value="Genomic_DNA"/>
</dbReference>
<organism evidence="2 3">
    <name type="scientific">Actinacidiphila bryophytorum</name>
    <dbReference type="NCBI Taxonomy" id="1436133"/>
    <lineage>
        <taxon>Bacteria</taxon>
        <taxon>Bacillati</taxon>
        <taxon>Actinomycetota</taxon>
        <taxon>Actinomycetes</taxon>
        <taxon>Kitasatosporales</taxon>
        <taxon>Streptomycetaceae</taxon>
        <taxon>Actinacidiphila</taxon>
    </lineage>
</organism>
<protein>
    <submittedName>
        <fullName evidence="2">Uncharacterized protein</fullName>
    </submittedName>
</protein>
<keyword evidence="3" id="KW-1185">Reference proteome</keyword>
<reference evidence="2" key="1">
    <citation type="submission" date="2021-06" db="EMBL/GenBank/DDBJ databases">
        <authorList>
            <person name="Arsene-Ploetze F."/>
        </authorList>
    </citation>
    <scope>NUCLEOTIDE SEQUENCE</scope>
    <source>
        <strain evidence="2">SBRY1</strain>
    </source>
</reference>
<feature type="compositionally biased region" description="Basic residues" evidence="1">
    <location>
        <begin position="81"/>
        <end position="105"/>
    </location>
</feature>
<comment type="caution">
    <text evidence="2">The sequence shown here is derived from an EMBL/GenBank/DDBJ whole genome shotgun (WGS) entry which is preliminary data.</text>
</comment>
<dbReference type="AlphaFoldDB" id="A0A9W4E2F6"/>
<gene>
    <name evidence="2" type="ORF">SBRY_100242</name>
</gene>
<feature type="compositionally biased region" description="Basic residues" evidence="1">
    <location>
        <begin position="12"/>
        <end position="28"/>
    </location>
</feature>
<evidence type="ECO:0000313" key="2">
    <source>
        <dbReference type="EMBL" id="CAG7614198.1"/>
    </source>
</evidence>
<sequence>MQGHVHPEHLARRVHHQHHGGQHRLHRRQRLESRLHPALRTSHHQHLERHHQPVLRCGDRHQRRLQRPDTRRRQPVLRLPGHLHRQHLHPTHRLHPQRHHLHHRLTPAAGNPCGSRPPPADPTAGIRSGSRPPPRPAHGSTRRSRTV</sequence>
<dbReference type="Proteomes" id="UP001153328">
    <property type="component" value="Unassembled WGS sequence"/>
</dbReference>
<feature type="compositionally biased region" description="Basic residues" evidence="1">
    <location>
        <begin position="41"/>
        <end position="53"/>
    </location>
</feature>
<feature type="region of interest" description="Disordered" evidence="1">
    <location>
        <begin position="41"/>
        <end position="147"/>
    </location>
</feature>
<feature type="compositionally biased region" description="Basic and acidic residues" evidence="1">
    <location>
        <begin position="1"/>
        <end position="11"/>
    </location>
</feature>
<feature type="region of interest" description="Disordered" evidence="1">
    <location>
        <begin position="1"/>
        <end position="28"/>
    </location>
</feature>
<evidence type="ECO:0000256" key="1">
    <source>
        <dbReference type="SAM" id="MobiDB-lite"/>
    </source>
</evidence>